<proteinExistence type="predicted"/>
<dbReference type="Proteomes" id="UP001523216">
    <property type="component" value="Unassembled WGS sequence"/>
</dbReference>
<evidence type="ECO:0000313" key="4">
    <source>
        <dbReference type="Proteomes" id="UP001523216"/>
    </source>
</evidence>
<protein>
    <submittedName>
        <fullName evidence="3">Toll/interleukin-1 receptor domain-containing protein</fullName>
    </submittedName>
</protein>
<dbReference type="InterPro" id="IPR000157">
    <property type="entry name" value="TIR_dom"/>
</dbReference>
<dbReference type="InterPro" id="IPR035897">
    <property type="entry name" value="Toll_tir_struct_dom_sf"/>
</dbReference>
<feature type="region of interest" description="Disordered" evidence="1">
    <location>
        <begin position="131"/>
        <end position="163"/>
    </location>
</feature>
<dbReference type="SMART" id="SM00255">
    <property type="entry name" value="TIR"/>
    <property type="match status" value="1"/>
</dbReference>
<dbReference type="EMBL" id="JAMQOL010000053">
    <property type="protein sequence ID" value="MCM4083052.1"/>
    <property type="molecule type" value="Genomic_DNA"/>
</dbReference>
<accession>A0ABT0YAI8</accession>
<keyword evidence="3" id="KW-0675">Receptor</keyword>
<dbReference type="SUPFAM" id="SSF52200">
    <property type="entry name" value="Toll/Interleukin receptor TIR domain"/>
    <property type="match status" value="1"/>
</dbReference>
<gene>
    <name evidence="3" type="ORF">LXN57_36395</name>
</gene>
<feature type="non-terminal residue" evidence="3">
    <location>
        <position position="329"/>
    </location>
</feature>
<reference evidence="3 4" key="1">
    <citation type="submission" date="2022-06" db="EMBL/GenBank/DDBJ databases">
        <title>Actinoplanes abujensis sp. nov., isolated from Nigerian arid soil.</title>
        <authorList>
            <person name="Ding P."/>
        </authorList>
    </citation>
    <scope>NUCLEOTIDE SEQUENCE [LARGE SCALE GENOMIC DNA]</scope>
    <source>
        <strain evidence="4">TRM88002</strain>
    </source>
</reference>
<dbReference type="PROSITE" id="PS50104">
    <property type="entry name" value="TIR"/>
    <property type="match status" value="1"/>
</dbReference>
<feature type="domain" description="TIR" evidence="2">
    <location>
        <begin position="4"/>
        <end position="139"/>
    </location>
</feature>
<sequence length="329" mass="35406">MDSVVKDFFVSYTSVDKAWATWIAYILEADGYTVTIQEWDFRPGSNFAVEMDKALKQCPRMIAVLSPAYLQAQFPTPEWTAVFASDPEGAKNALVPVMVEECRPTGLLSQVVHIRIQGKDEDTARKMVLEGVRRERNKPTTPPPFPGPSATSAPPPTASVPFPAAAPAAGRVAAGRLRWQTPGPPITVSWHRDLDPMHAGQGRQGAAVVEVHLVFSGEDARVQVSELSDLKDQLPDHGRRTGIFTRLEALEAHSDATLARATGGSWDNAKGLAVTLSGQRSTWAPLPRGSLGSVIDVEHLSGQVDEAPWKSPGLLGESPHLVGLSLSVG</sequence>
<keyword evidence="4" id="KW-1185">Reference proteome</keyword>
<comment type="caution">
    <text evidence="3">The sequence shown here is derived from an EMBL/GenBank/DDBJ whole genome shotgun (WGS) entry which is preliminary data.</text>
</comment>
<evidence type="ECO:0000259" key="2">
    <source>
        <dbReference type="PROSITE" id="PS50104"/>
    </source>
</evidence>
<dbReference type="Gene3D" id="3.40.50.10140">
    <property type="entry name" value="Toll/interleukin-1 receptor homology (TIR) domain"/>
    <property type="match status" value="1"/>
</dbReference>
<feature type="compositionally biased region" description="Pro residues" evidence="1">
    <location>
        <begin position="140"/>
        <end position="158"/>
    </location>
</feature>
<evidence type="ECO:0000256" key="1">
    <source>
        <dbReference type="SAM" id="MobiDB-lite"/>
    </source>
</evidence>
<name>A0ABT0YAI8_9ACTN</name>
<evidence type="ECO:0000313" key="3">
    <source>
        <dbReference type="EMBL" id="MCM4083052.1"/>
    </source>
</evidence>
<dbReference type="RefSeq" id="WP_251802754.1">
    <property type="nucleotide sequence ID" value="NZ_JAMQOL010000053.1"/>
</dbReference>
<dbReference type="Pfam" id="PF13676">
    <property type="entry name" value="TIR_2"/>
    <property type="match status" value="1"/>
</dbReference>
<organism evidence="3 4">
    <name type="scientific">Paractinoplanes hotanensis</name>
    <dbReference type="NCBI Taxonomy" id="2906497"/>
    <lineage>
        <taxon>Bacteria</taxon>
        <taxon>Bacillati</taxon>
        <taxon>Actinomycetota</taxon>
        <taxon>Actinomycetes</taxon>
        <taxon>Micromonosporales</taxon>
        <taxon>Micromonosporaceae</taxon>
        <taxon>Paractinoplanes</taxon>
    </lineage>
</organism>